<proteinExistence type="inferred from homology"/>
<dbReference type="AlphaFoldDB" id="A0A9X2BGH8"/>
<dbReference type="InterPro" id="IPR008201">
    <property type="entry name" value="HepT-like"/>
</dbReference>
<dbReference type="EMBL" id="JAIWJX010000002">
    <property type="protein sequence ID" value="MCK6258342.1"/>
    <property type="molecule type" value="Genomic_DNA"/>
</dbReference>
<evidence type="ECO:0000256" key="1">
    <source>
        <dbReference type="ARBA" id="ARBA00022649"/>
    </source>
</evidence>
<dbReference type="GO" id="GO:0004540">
    <property type="term" value="F:RNA nuclease activity"/>
    <property type="evidence" value="ECO:0007669"/>
    <property type="project" value="InterPro"/>
</dbReference>
<keyword evidence="1" id="KW-1277">Toxin-antitoxin system</keyword>
<dbReference type="Pfam" id="PF01934">
    <property type="entry name" value="HepT-like"/>
    <property type="match status" value="1"/>
</dbReference>
<dbReference type="Gene3D" id="1.20.120.580">
    <property type="entry name" value="bsu32300-like"/>
    <property type="match status" value="1"/>
</dbReference>
<keyword evidence="2" id="KW-0540">Nuclease</keyword>
<evidence type="ECO:0000313" key="6">
    <source>
        <dbReference type="Proteomes" id="UP001139011"/>
    </source>
</evidence>
<sequence>MYFVDRKKIEHHLVFLESLLQQAKKLAGKEGDVEKLALERAAHVIIESMIDVGNSMIDGFIMRDPGSYEDILDILEDERVITAQNAKGLKKVVLLRKMLVQQFASVSHSEISEVLLENVGSIESFPADVRRYIEQELGPVSAFLPEEDQK</sequence>
<evidence type="ECO:0000256" key="2">
    <source>
        <dbReference type="ARBA" id="ARBA00022722"/>
    </source>
</evidence>
<protein>
    <submittedName>
        <fullName evidence="5">DUF86 domain-containing protein</fullName>
    </submittedName>
</protein>
<dbReference type="GO" id="GO:0110001">
    <property type="term" value="C:toxin-antitoxin complex"/>
    <property type="evidence" value="ECO:0007669"/>
    <property type="project" value="InterPro"/>
</dbReference>
<comment type="similarity">
    <text evidence="4">Belongs to the HepT RNase toxin family.</text>
</comment>
<dbReference type="InterPro" id="IPR052379">
    <property type="entry name" value="Type_VII_TA_RNase"/>
</dbReference>
<evidence type="ECO:0000256" key="4">
    <source>
        <dbReference type="ARBA" id="ARBA00024207"/>
    </source>
</evidence>
<dbReference type="GO" id="GO:0016787">
    <property type="term" value="F:hydrolase activity"/>
    <property type="evidence" value="ECO:0007669"/>
    <property type="project" value="UniProtKB-KW"/>
</dbReference>
<evidence type="ECO:0000256" key="3">
    <source>
        <dbReference type="ARBA" id="ARBA00022801"/>
    </source>
</evidence>
<name>A0A9X2BGH8_9BACL</name>
<accession>A0A9X2BGH8</accession>
<gene>
    <name evidence="5" type="ORF">LCY76_17345</name>
</gene>
<comment type="caution">
    <text evidence="5">The sequence shown here is derived from an EMBL/GenBank/DDBJ whole genome shotgun (WGS) entry which is preliminary data.</text>
</comment>
<dbReference type="InterPro" id="IPR037038">
    <property type="entry name" value="HepT-like_sf"/>
</dbReference>
<keyword evidence="6" id="KW-1185">Reference proteome</keyword>
<dbReference type="PANTHER" id="PTHR33397">
    <property type="entry name" value="UPF0331 PROTEIN YUTE"/>
    <property type="match status" value="1"/>
</dbReference>
<dbReference type="Proteomes" id="UP001139011">
    <property type="component" value="Unassembled WGS sequence"/>
</dbReference>
<evidence type="ECO:0000313" key="5">
    <source>
        <dbReference type="EMBL" id="MCK6258342.1"/>
    </source>
</evidence>
<organism evidence="5 6">
    <name type="scientific">Fictibacillus marinisediminis</name>
    <dbReference type="NCBI Taxonomy" id="2878389"/>
    <lineage>
        <taxon>Bacteria</taxon>
        <taxon>Bacillati</taxon>
        <taxon>Bacillota</taxon>
        <taxon>Bacilli</taxon>
        <taxon>Bacillales</taxon>
        <taxon>Fictibacillaceae</taxon>
        <taxon>Fictibacillus</taxon>
    </lineage>
</organism>
<reference evidence="5" key="1">
    <citation type="submission" date="2021-09" db="EMBL/GenBank/DDBJ databases">
        <title>Genome analysis of Fictibacillus sp. KIGAM418 isolated from marine sediment.</title>
        <authorList>
            <person name="Seo M.-J."/>
            <person name="Cho E.-S."/>
            <person name="Hwang C.Y."/>
        </authorList>
    </citation>
    <scope>NUCLEOTIDE SEQUENCE</scope>
    <source>
        <strain evidence="5">KIGAM418</strain>
    </source>
</reference>
<keyword evidence="3" id="KW-0378">Hydrolase</keyword>
<dbReference type="PANTHER" id="PTHR33397:SF5">
    <property type="entry name" value="RNASE YUTE-RELATED"/>
    <property type="match status" value="1"/>
</dbReference>
<dbReference type="RefSeq" id="WP_248253653.1">
    <property type="nucleotide sequence ID" value="NZ_JAIWJX010000002.1"/>
</dbReference>